<evidence type="ECO:0000313" key="2">
    <source>
        <dbReference type="Proteomes" id="UP001060085"/>
    </source>
</evidence>
<accession>A0ACC0C4E7</accession>
<name>A0ACC0C4E7_CATRO</name>
<proteinExistence type="predicted"/>
<organism evidence="1 2">
    <name type="scientific">Catharanthus roseus</name>
    <name type="common">Madagascar periwinkle</name>
    <name type="synonym">Vinca rosea</name>
    <dbReference type="NCBI Taxonomy" id="4058"/>
    <lineage>
        <taxon>Eukaryota</taxon>
        <taxon>Viridiplantae</taxon>
        <taxon>Streptophyta</taxon>
        <taxon>Embryophyta</taxon>
        <taxon>Tracheophyta</taxon>
        <taxon>Spermatophyta</taxon>
        <taxon>Magnoliopsida</taxon>
        <taxon>eudicotyledons</taxon>
        <taxon>Gunneridae</taxon>
        <taxon>Pentapetalae</taxon>
        <taxon>asterids</taxon>
        <taxon>lamiids</taxon>
        <taxon>Gentianales</taxon>
        <taxon>Apocynaceae</taxon>
        <taxon>Rauvolfioideae</taxon>
        <taxon>Vinceae</taxon>
        <taxon>Catharanthinae</taxon>
        <taxon>Catharanthus</taxon>
    </lineage>
</organism>
<protein>
    <submittedName>
        <fullName evidence="1">Uncharacterized protein</fullName>
    </submittedName>
</protein>
<comment type="caution">
    <text evidence="1">The sequence shown here is derived from an EMBL/GenBank/DDBJ whole genome shotgun (WGS) entry which is preliminary data.</text>
</comment>
<dbReference type="EMBL" id="CM044701">
    <property type="protein sequence ID" value="KAI5679661.1"/>
    <property type="molecule type" value="Genomic_DNA"/>
</dbReference>
<reference evidence="2" key="1">
    <citation type="journal article" date="2023" name="Nat. Plants">
        <title>Single-cell RNA sequencing provides a high-resolution roadmap for understanding the multicellular compartmentation of specialized metabolism.</title>
        <authorList>
            <person name="Sun S."/>
            <person name="Shen X."/>
            <person name="Li Y."/>
            <person name="Li Y."/>
            <person name="Wang S."/>
            <person name="Li R."/>
            <person name="Zhang H."/>
            <person name="Shen G."/>
            <person name="Guo B."/>
            <person name="Wei J."/>
            <person name="Xu J."/>
            <person name="St-Pierre B."/>
            <person name="Chen S."/>
            <person name="Sun C."/>
        </authorList>
    </citation>
    <scope>NUCLEOTIDE SEQUENCE [LARGE SCALE GENOMIC DNA]</scope>
</reference>
<dbReference type="Proteomes" id="UP001060085">
    <property type="component" value="Linkage Group LG01"/>
</dbReference>
<sequence length="157" mass="17224">MARFQAIAVALVFSLYFILPFTSARSTTVTYCDKHSDYDVKVSGVKITPNPVRGGEPATFSIAASTDKPISGGKLVIDVYYFGVHVRSETHDICSETSCPILSGDFVVSHSQNLPGFTPPGNYRLRMRMEDDKNQELTCISFNFRIALGESDSVAES</sequence>
<keyword evidence="2" id="KW-1185">Reference proteome</keyword>
<gene>
    <name evidence="1" type="ORF">M9H77_00888</name>
</gene>
<evidence type="ECO:0000313" key="1">
    <source>
        <dbReference type="EMBL" id="KAI5679661.1"/>
    </source>
</evidence>